<dbReference type="GO" id="GO:0009252">
    <property type="term" value="P:peptidoglycan biosynthetic process"/>
    <property type="evidence" value="ECO:0007669"/>
    <property type="project" value="UniProtKB-UniPathway"/>
</dbReference>
<keyword evidence="6" id="KW-0645">Protease</keyword>
<evidence type="ECO:0000313" key="19">
    <source>
        <dbReference type="Proteomes" id="UP000241639"/>
    </source>
</evidence>
<dbReference type="RefSeq" id="WP_107725386.1">
    <property type="nucleotide sequence ID" value="NZ_PZZP01000001.1"/>
</dbReference>
<keyword evidence="5 18" id="KW-0121">Carboxypeptidase</keyword>
<evidence type="ECO:0000256" key="9">
    <source>
        <dbReference type="ARBA" id="ARBA00022960"/>
    </source>
</evidence>
<dbReference type="InterPro" id="IPR037167">
    <property type="entry name" value="Peptidase_S11_C_sf"/>
</dbReference>
<evidence type="ECO:0000256" key="12">
    <source>
        <dbReference type="ARBA" id="ARBA00034000"/>
    </source>
</evidence>
<dbReference type="EC" id="3.4.16.4" evidence="4"/>
<name>A0A2T4Z9M6_9BACL</name>
<accession>A0A2T4Z9M6</accession>
<organism evidence="18 19">
    <name type="scientific">Desmospora activa DSM 45169</name>
    <dbReference type="NCBI Taxonomy" id="1121389"/>
    <lineage>
        <taxon>Bacteria</taxon>
        <taxon>Bacillati</taxon>
        <taxon>Bacillota</taxon>
        <taxon>Bacilli</taxon>
        <taxon>Bacillales</taxon>
        <taxon>Thermoactinomycetaceae</taxon>
        <taxon>Desmospora</taxon>
    </lineage>
</organism>
<evidence type="ECO:0000259" key="17">
    <source>
        <dbReference type="SMART" id="SM00936"/>
    </source>
</evidence>
<comment type="caution">
    <text evidence="18">The sequence shown here is derived from an EMBL/GenBank/DDBJ whole genome shotgun (WGS) entry which is preliminary data.</text>
</comment>
<evidence type="ECO:0000256" key="5">
    <source>
        <dbReference type="ARBA" id="ARBA00022645"/>
    </source>
</evidence>
<gene>
    <name evidence="18" type="ORF">C8J48_1186</name>
</gene>
<evidence type="ECO:0000256" key="7">
    <source>
        <dbReference type="ARBA" id="ARBA00022729"/>
    </source>
</evidence>
<feature type="chain" id="PRO_5015500092" description="serine-type D-Ala-D-Ala carboxypeptidase" evidence="16">
    <location>
        <begin position="28"/>
        <end position="400"/>
    </location>
</feature>
<comment type="function">
    <text evidence="1">Removes C-terminal D-alanyl residues from sugar-peptide cell wall precursors.</text>
</comment>
<feature type="active site" description="Acyl-ester intermediate" evidence="13">
    <location>
        <position position="65"/>
    </location>
</feature>
<keyword evidence="8" id="KW-0378">Hydrolase</keyword>
<feature type="binding site" evidence="14">
    <location>
        <position position="231"/>
    </location>
    <ligand>
        <name>substrate</name>
    </ligand>
</feature>
<dbReference type="InterPro" id="IPR012907">
    <property type="entry name" value="Peptidase_S11_C"/>
</dbReference>
<keyword evidence="10" id="KW-0573">Peptidoglycan synthesis</keyword>
<keyword evidence="19" id="KW-1185">Reference proteome</keyword>
<feature type="domain" description="Peptidase S11 D-Ala-D-Ala carboxypeptidase A C-terminal" evidence="17">
    <location>
        <begin position="281"/>
        <end position="371"/>
    </location>
</feature>
<evidence type="ECO:0000313" key="18">
    <source>
        <dbReference type="EMBL" id="PTM58601.1"/>
    </source>
</evidence>
<evidence type="ECO:0000256" key="6">
    <source>
        <dbReference type="ARBA" id="ARBA00022670"/>
    </source>
</evidence>
<dbReference type="PANTHER" id="PTHR21581">
    <property type="entry name" value="D-ALANYL-D-ALANINE CARBOXYPEPTIDASE"/>
    <property type="match status" value="1"/>
</dbReference>
<comment type="similarity">
    <text evidence="3 15">Belongs to the peptidase S11 family.</text>
</comment>
<dbReference type="SMART" id="SM00936">
    <property type="entry name" value="PBP5_C"/>
    <property type="match status" value="1"/>
</dbReference>
<feature type="signal peptide" evidence="16">
    <location>
        <begin position="1"/>
        <end position="27"/>
    </location>
</feature>
<dbReference type="Pfam" id="PF00768">
    <property type="entry name" value="Peptidase_S11"/>
    <property type="match status" value="1"/>
</dbReference>
<feature type="active site" evidence="13">
    <location>
        <position position="125"/>
    </location>
</feature>
<evidence type="ECO:0000256" key="15">
    <source>
        <dbReference type="RuleBase" id="RU004016"/>
    </source>
</evidence>
<proteinExistence type="inferred from homology"/>
<evidence type="ECO:0000256" key="11">
    <source>
        <dbReference type="ARBA" id="ARBA00023316"/>
    </source>
</evidence>
<dbReference type="SUPFAM" id="SSF69189">
    <property type="entry name" value="Penicillin-binding protein associated domain"/>
    <property type="match status" value="1"/>
</dbReference>
<sequence>MQMRFFMGMLVSFLTLSAAVPTPLAAAAEGELNLAPDARSAILLDADTGTILYEKNSDESLPPASVTKIMTMLLIIEALDHGKISFDDSVRISEHAASMGGSQIYLEPGEAMTVKDLFKAVAVGSANDASVALAEHIAGTEEAFVAQMNERAAKLGMKNTRFQNPNGLPAKDHHTSAKDIAVMSRELLKHKGVTEFTRIYEDYLRKETDNPFWLVNTNRLVKFYEGMDGLKTGFTAEAKYCLSATAKRGNFRLIAVVMGEPNPKARNRETTRMLDYAFSQFTNHVVYRQGDPIAHLHVDKGLRNQIDVRAPQQFSILIKKGENPDQYRTRLQWEELKAPIQKGERLGRVLVEKDGKVVSQLELLSARDIPRAGSWTLFKRTLKKMLFLPEEAPPVEEVPK</sequence>
<dbReference type="GO" id="GO:0008360">
    <property type="term" value="P:regulation of cell shape"/>
    <property type="evidence" value="ECO:0007669"/>
    <property type="project" value="UniProtKB-KW"/>
</dbReference>
<evidence type="ECO:0000256" key="2">
    <source>
        <dbReference type="ARBA" id="ARBA00004752"/>
    </source>
</evidence>
<dbReference type="InterPro" id="IPR015956">
    <property type="entry name" value="Peniciliin-bd_prot_C_sf"/>
</dbReference>
<dbReference type="GO" id="GO:0006508">
    <property type="term" value="P:proteolysis"/>
    <property type="evidence" value="ECO:0007669"/>
    <property type="project" value="UniProtKB-KW"/>
</dbReference>
<dbReference type="AlphaFoldDB" id="A0A2T4Z9M6"/>
<evidence type="ECO:0000256" key="8">
    <source>
        <dbReference type="ARBA" id="ARBA00022801"/>
    </source>
</evidence>
<dbReference type="InterPro" id="IPR012338">
    <property type="entry name" value="Beta-lactam/transpept-like"/>
</dbReference>
<dbReference type="GO" id="GO:0071555">
    <property type="term" value="P:cell wall organization"/>
    <property type="evidence" value="ECO:0007669"/>
    <property type="project" value="UniProtKB-KW"/>
</dbReference>
<dbReference type="SUPFAM" id="SSF56601">
    <property type="entry name" value="beta-lactamase/transpeptidase-like"/>
    <property type="match status" value="1"/>
</dbReference>
<evidence type="ECO:0000256" key="16">
    <source>
        <dbReference type="SAM" id="SignalP"/>
    </source>
</evidence>
<reference evidence="18 19" key="1">
    <citation type="submission" date="2018-04" db="EMBL/GenBank/DDBJ databases">
        <title>Genomic Encyclopedia of Archaeal and Bacterial Type Strains, Phase II (KMG-II): from individual species to whole genera.</title>
        <authorList>
            <person name="Goeker M."/>
        </authorList>
    </citation>
    <scope>NUCLEOTIDE SEQUENCE [LARGE SCALE GENOMIC DNA]</scope>
    <source>
        <strain evidence="18 19">DSM 45169</strain>
    </source>
</reference>
<dbReference type="PANTHER" id="PTHR21581:SF6">
    <property type="entry name" value="TRAFFICKING PROTEIN PARTICLE COMPLEX SUBUNIT 12"/>
    <property type="match status" value="1"/>
</dbReference>
<dbReference type="InterPro" id="IPR018044">
    <property type="entry name" value="Peptidase_S11"/>
</dbReference>
<evidence type="ECO:0000256" key="4">
    <source>
        <dbReference type="ARBA" id="ARBA00012448"/>
    </source>
</evidence>
<evidence type="ECO:0000256" key="13">
    <source>
        <dbReference type="PIRSR" id="PIRSR618044-1"/>
    </source>
</evidence>
<protein>
    <recommendedName>
        <fullName evidence="4">serine-type D-Ala-D-Ala carboxypeptidase</fullName>
        <ecNumber evidence="4">3.4.16.4</ecNumber>
    </recommendedName>
</protein>
<keyword evidence="7 16" id="KW-0732">Signal</keyword>
<dbReference type="EMBL" id="PZZP01000001">
    <property type="protein sequence ID" value="PTM58601.1"/>
    <property type="molecule type" value="Genomic_DNA"/>
</dbReference>
<dbReference type="GO" id="GO:0009002">
    <property type="term" value="F:serine-type D-Ala-D-Ala carboxypeptidase activity"/>
    <property type="evidence" value="ECO:0007669"/>
    <property type="project" value="UniProtKB-EC"/>
</dbReference>
<dbReference type="PRINTS" id="PR00725">
    <property type="entry name" value="DADACBPTASE1"/>
</dbReference>
<dbReference type="Gene3D" id="2.60.410.10">
    <property type="entry name" value="D-Ala-D-Ala carboxypeptidase, C-terminal domain"/>
    <property type="match status" value="1"/>
</dbReference>
<dbReference type="Pfam" id="PF07943">
    <property type="entry name" value="PBP5_C"/>
    <property type="match status" value="1"/>
</dbReference>
<dbReference type="Gene3D" id="3.40.710.10">
    <property type="entry name" value="DD-peptidase/beta-lactamase superfamily"/>
    <property type="match status" value="1"/>
</dbReference>
<evidence type="ECO:0000256" key="3">
    <source>
        <dbReference type="ARBA" id="ARBA00007164"/>
    </source>
</evidence>
<evidence type="ECO:0000256" key="14">
    <source>
        <dbReference type="PIRSR" id="PIRSR618044-2"/>
    </source>
</evidence>
<comment type="pathway">
    <text evidence="2">Cell wall biogenesis; peptidoglycan biosynthesis.</text>
</comment>
<dbReference type="UniPathway" id="UPA00219"/>
<feature type="active site" description="Proton acceptor" evidence="13">
    <location>
        <position position="68"/>
    </location>
</feature>
<dbReference type="InterPro" id="IPR001967">
    <property type="entry name" value="Peptidase_S11_N"/>
</dbReference>
<evidence type="ECO:0000256" key="1">
    <source>
        <dbReference type="ARBA" id="ARBA00003217"/>
    </source>
</evidence>
<keyword evidence="9" id="KW-0133">Cell shape</keyword>
<dbReference type="Proteomes" id="UP000241639">
    <property type="component" value="Unassembled WGS sequence"/>
</dbReference>
<evidence type="ECO:0000256" key="10">
    <source>
        <dbReference type="ARBA" id="ARBA00022984"/>
    </source>
</evidence>
<keyword evidence="11" id="KW-0961">Cell wall biogenesis/degradation</keyword>
<comment type="catalytic activity">
    <reaction evidence="12">
        <text>Preferential cleavage: (Ac)2-L-Lys-D-Ala-|-D-Ala. Also transpeptidation of peptidyl-alanyl moieties that are N-acyl substituents of D-alanine.</text>
        <dbReference type="EC" id="3.4.16.4"/>
    </reaction>
</comment>